<reference evidence="7" key="1">
    <citation type="journal article" date="2010" name="Stand. Genomic Sci.">
        <title>Complete genome sequence of 'Thermobaculum terrenum' type strain (YNP1).</title>
        <authorList>
            <person name="Kiss H."/>
            <person name="Cleland D."/>
            <person name="Lapidus A."/>
            <person name="Lucas S."/>
            <person name="Glavina Del Rio T."/>
            <person name="Nolan M."/>
            <person name="Tice H."/>
            <person name="Han C."/>
            <person name="Goodwin L."/>
            <person name="Pitluck S."/>
            <person name="Liolios K."/>
            <person name="Ivanova N."/>
            <person name="Mavromatis K."/>
            <person name="Ovchinnikova G."/>
            <person name="Pati A."/>
            <person name="Chen A."/>
            <person name="Palaniappan K."/>
            <person name="Land M."/>
            <person name="Hauser L."/>
            <person name="Chang Y."/>
            <person name="Jeffries C."/>
            <person name="Lu M."/>
            <person name="Brettin T."/>
            <person name="Detter J."/>
            <person name="Goker M."/>
            <person name="Tindall B."/>
            <person name="Beck B."/>
            <person name="McDermott T."/>
            <person name="Woyke T."/>
            <person name="Bristow J."/>
            <person name="Eisen J."/>
            <person name="Markowitz V."/>
            <person name="Hugenholtz P."/>
            <person name="Kyrpides N."/>
            <person name="Klenk H."/>
            <person name="Cheng J."/>
        </authorList>
    </citation>
    <scope>NUCLEOTIDE SEQUENCE [LARGE SCALE GENOMIC DNA]</scope>
    <source>
        <strain evidence="7">ATCC BAA-798 / YNP1</strain>
    </source>
</reference>
<evidence type="ECO:0000313" key="6">
    <source>
        <dbReference type="EMBL" id="ACZ43587.1"/>
    </source>
</evidence>
<dbReference type="InterPro" id="IPR001387">
    <property type="entry name" value="Cro/C1-type_HTH"/>
</dbReference>
<dbReference type="PROSITE" id="PS00356">
    <property type="entry name" value="HTH_LACI_1"/>
    <property type="match status" value="1"/>
</dbReference>
<feature type="domain" description="HTH lacI-type" evidence="4">
    <location>
        <begin position="5"/>
        <end position="59"/>
    </location>
</feature>
<feature type="domain" description="HTH cro/C1-type" evidence="5">
    <location>
        <begin position="6"/>
        <end position="49"/>
    </location>
</feature>
<dbReference type="InterPro" id="IPR010982">
    <property type="entry name" value="Lambda_DNA-bd_dom_sf"/>
</dbReference>
<dbReference type="KEGG" id="ttr:Tter_2699"/>
<name>D1CIL6_THET1</name>
<dbReference type="GO" id="GO:0000976">
    <property type="term" value="F:transcription cis-regulatory region binding"/>
    <property type="evidence" value="ECO:0007669"/>
    <property type="project" value="TreeGrafter"/>
</dbReference>
<dbReference type="RefSeq" id="WP_012876618.1">
    <property type="nucleotide sequence ID" value="NC_013526.1"/>
</dbReference>
<evidence type="ECO:0000256" key="3">
    <source>
        <dbReference type="ARBA" id="ARBA00023163"/>
    </source>
</evidence>
<keyword evidence="1" id="KW-0805">Transcription regulation</keyword>
<dbReference type="SUPFAM" id="SSF53822">
    <property type="entry name" value="Periplasmic binding protein-like I"/>
    <property type="match status" value="1"/>
</dbReference>
<dbReference type="GO" id="GO:0003700">
    <property type="term" value="F:DNA-binding transcription factor activity"/>
    <property type="evidence" value="ECO:0007669"/>
    <property type="project" value="TreeGrafter"/>
</dbReference>
<dbReference type="Gene3D" id="1.10.260.40">
    <property type="entry name" value="lambda repressor-like DNA-binding domains"/>
    <property type="match status" value="1"/>
</dbReference>
<dbReference type="PANTHER" id="PTHR30146:SF109">
    <property type="entry name" value="HTH-TYPE TRANSCRIPTIONAL REGULATOR GALS"/>
    <property type="match status" value="1"/>
</dbReference>
<evidence type="ECO:0000256" key="2">
    <source>
        <dbReference type="ARBA" id="ARBA00023125"/>
    </source>
</evidence>
<dbReference type="InterPro" id="IPR028082">
    <property type="entry name" value="Peripla_BP_I"/>
</dbReference>
<evidence type="ECO:0000313" key="7">
    <source>
        <dbReference type="Proteomes" id="UP000000323"/>
    </source>
</evidence>
<dbReference type="AlphaFoldDB" id="D1CIL6"/>
<accession>D1CIL6</accession>
<dbReference type="Proteomes" id="UP000000323">
    <property type="component" value="Chromosome 2"/>
</dbReference>
<keyword evidence="7" id="KW-1185">Reference proteome</keyword>
<dbReference type="InterPro" id="IPR000843">
    <property type="entry name" value="HTH_LacI"/>
</dbReference>
<dbReference type="PROSITE" id="PS50932">
    <property type="entry name" value="HTH_LACI_2"/>
    <property type="match status" value="1"/>
</dbReference>
<organism evidence="6 7">
    <name type="scientific">Thermobaculum terrenum (strain ATCC BAA-798 / CCMEE 7001 / YNP1)</name>
    <dbReference type="NCBI Taxonomy" id="525904"/>
    <lineage>
        <taxon>Bacteria</taxon>
        <taxon>Bacillati</taxon>
        <taxon>Chloroflexota</taxon>
        <taxon>Chloroflexia</taxon>
        <taxon>Candidatus Thermobaculales</taxon>
        <taxon>Candidatus Thermobaculaceae</taxon>
        <taxon>Thermobaculum</taxon>
    </lineage>
</organism>
<dbReference type="PANTHER" id="PTHR30146">
    <property type="entry name" value="LACI-RELATED TRANSCRIPTIONAL REPRESSOR"/>
    <property type="match status" value="1"/>
</dbReference>
<dbReference type="SUPFAM" id="SSF47413">
    <property type="entry name" value="lambda repressor-like DNA-binding domains"/>
    <property type="match status" value="1"/>
</dbReference>
<dbReference type="SMART" id="SM00354">
    <property type="entry name" value="HTH_LACI"/>
    <property type="match status" value="1"/>
</dbReference>
<protein>
    <submittedName>
        <fullName evidence="6">Transcriptional regulator, LacI family</fullName>
    </submittedName>
</protein>
<sequence>MWALTTIHDVARRAGVSIATVSRVINNVQPIDPETAQRVRAAIEELDYHPNYVARGLRRRSTRSLGLIVSDNSNPFFAEVARAVEDAGYEAGYSVILCNSDLSTEKQERYIDVLISRRVDGIVLMSAPGSDVKALVERISHADIPLVIANNEVPDLGVDEVQVAFHEGGYTAGRYLLDLGHRSIAYIGFFSEQVRGHTARAQGFMRALSEAGIELASSRIAYGRGRYQDGRAAAAELLGRGVQMTAVFVFDDLMAMGVIKELQARGLSVPGDVSVVGFDNIVYSEATTPAITTVAQPIARIGHECVRLLLERIEHPEMEPRQVLLPTELVERESCRRLD</sequence>
<dbReference type="HOGENOM" id="CLU_037628_6_1_0"/>
<dbReference type="PRINTS" id="PR00036">
    <property type="entry name" value="HTHLACI"/>
</dbReference>
<dbReference type="Pfam" id="PF13377">
    <property type="entry name" value="Peripla_BP_3"/>
    <property type="match status" value="1"/>
</dbReference>
<dbReference type="EMBL" id="CP001826">
    <property type="protein sequence ID" value="ACZ43587.1"/>
    <property type="molecule type" value="Genomic_DNA"/>
</dbReference>
<dbReference type="InterPro" id="IPR046335">
    <property type="entry name" value="LacI/GalR-like_sensor"/>
</dbReference>
<gene>
    <name evidence="6" type="ordered locus">Tter_2699</name>
</gene>
<evidence type="ECO:0000259" key="4">
    <source>
        <dbReference type="PROSITE" id="PS50932"/>
    </source>
</evidence>
<evidence type="ECO:0000256" key="1">
    <source>
        <dbReference type="ARBA" id="ARBA00023015"/>
    </source>
</evidence>
<dbReference type="STRING" id="525904.Tter_2699"/>
<keyword evidence="2" id="KW-0238">DNA-binding</keyword>
<keyword evidence="3" id="KW-0804">Transcription</keyword>
<evidence type="ECO:0000259" key="5">
    <source>
        <dbReference type="PROSITE" id="PS50943"/>
    </source>
</evidence>
<dbReference type="Pfam" id="PF00356">
    <property type="entry name" value="LacI"/>
    <property type="match status" value="1"/>
</dbReference>
<dbReference type="CDD" id="cd01392">
    <property type="entry name" value="HTH_LacI"/>
    <property type="match status" value="1"/>
</dbReference>
<dbReference type="eggNOG" id="COG1609">
    <property type="taxonomic scope" value="Bacteria"/>
</dbReference>
<proteinExistence type="predicted"/>
<dbReference type="PROSITE" id="PS50943">
    <property type="entry name" value="HTH_CROC1"/>
    <property type="match status" value="1"/>
</dbReference>
<dbReference type="Gene3D" id="3.40.50.2300">
    <property type="match status" value="2"/>
</dbReference>